<dbReference type="SMART" id="SM00327">
    <property type="entry name" value="VWA"/>
    <property type="match status" value="1"/>
</dbReference>
<dbReference type="STRING" id="301967.A6E15_03415"/>
<evidence type="ECO:0000313" key="2">
    <source>
        <dbReference type="EMBL" id="OLZ40084.1"/>
    </source>
</evidence>
<dbReference type="AlphaFoldDB" id="A0A1S8AUM3"/>
<accession>A0A1S8AUM3</accession>
<dbReference type="PANTHER" id="PTHR10579">
    <property type="entry name" value="CALCIUM-ACTIVATED CHLORIDE CHANNEL REGULATOR"/>
    <property type="match status" value="1"/>
</dbReference>
<dbReference type="CDD" id="cd00198">
    <property type="entry name" value="vWFA"/>
    <property type="match status" value="1"/>
</dbReference>
<dbReference type="Gene3D" id="3.40.50.410">
    <property type="entry name" value="von Willebrand factor, type A domain"/>
    <property type="match status" value="1"/>
</dbReference>
<reference evidence="3" key="1">
    <citation type="submission" date="2016-04" db="EMBL/GenBank/DDBJ databases">
        <authorList>
            <person name="Chen S.-C."/>
            <person name="Lai M.-C."/>
        </authorList>
    </citation>
    <scope>NUCLEOTIDE SEQUENCE [LARGE SCALE GENOMIC DNA]</scope>
    <source>
        <strain evidence="3">AB14</strain>
    </source>
</reference>
<protein>
    <recommendedName>
        <fullName evidence="1">VWFA domain-containing protein</fullName>
    </recommendedName>
</protein>
<dbReference type="Pfam" id="PF23981">
    <property type="entry name" value="DUF7305"/>
    <property type="match status" value="1"/>
</dbReference>
<gene>
    <name evidence="2" type="ORF">A6E15_03415</name>
</gene>
<comment type="caution">
    <text evidence="2">The sequence shown here is derived from an EMBL/GenBank/DDBJ whole genome shotgun (WGS) entry which is preliminary data.</text>
</comment>
<organism evidence="2 3">
    <name type="scientific">Natrinema saccharevitans</name>
    <dbReference type="NCBI Taxonomy" id="301967"/>
    <lineage>
        <taxon>Archaea</taxon>
        <taxon>Methanobacteriati</taxon>
        <taxon>Methanobacteriota</taxon>
        <taxon>Stenosarchaea group</taxon>
        <taxon>Halobacteria</taxon>
        <taxon>Halobacteriales</taxon>
        <taxon>Natrialbaceae</taxon>
        <taxon>Natrinema</taxon>
    </lineage>
</organism>
<feature type="domain" description="VWFA" evidence="1">
    <location>
        <begin position="576"/>
        <end position="825"/>
    </location>
</feature>
<dbReference type="InterPro" id="IPR002035">
    <property type="entry name" value="VWF_A"/>
</dbReference>
<dbReference type="InterPro" id="IPR036465">
    <property type="entry name" value="vWFA_dom_sf"/>
</dbReference>
<evidence type="ECO:0000313" key="3">
    <source>
        <dbReference type="Proteomes" id="UP000189370"/>
    </source>
</evidence>
<dbReference type="Pfam" id="PF00092">
    <property type="entry name" value="VWA"/>
    <property type="match status" value="1"/>
</dbReference>
<dbReference type="InterPro" id="IPR055729">
    <property type="entry name" value="DUF7305"/>
</dbReference>
<dbReference type="InterPro" id="IPR051266">
    <property type="entry name" value="CLCR"/>
</dbReference>
<keyword evidence="3" id="KW-1185">Reference proteome</keyword>
<dbReference type="Proteomes" id="UP000189370">
    <property type="component" value="Unassembled WGS sequence"/>
</dbReference>
<evidence type="ECO:0000259" key="1">
    <source>
        <dbReference type="PROSITE" id="PS50234"/>
    </source>
</evidence>
<dbReference type="SUPFAM" id="SSF53300">
    <property type="entry name" value="vWA-like"/>
    <property type="match status" value="1"/>
</dbReference>
<dbReference type="EMBL" id="LWLN01000001">
    <property type="protein sequence ID" value="OLZ40084.1"/>
    <property type="molecule type" value="Genomic_DNA"/>
</dbReference>
<dbReference type="PANTHER" id="PTHR10579:SF43">
    <property type="entry name" value="ZINC FINGER (C3HC4-TYPE RING FINGER) FAMILY PROTEIN"/>
    <property type="match status" value="1"/>
</dbReference>
<proteinExistence type="predicted"/>
<dbReference type="PROSITE" id="PS50234">
    <property type="entry name" value="VWFA"/>
    <property type="match status" value="1"/>
</dbReference>
<dbReference type="InterPro" id="IPR055713">
    <property type="entry name" value="DUF7289"/>
</dbReference>
<name>A0A1S8AUM3_9EURY</name>
<dbReference type="Pfam" id="PF23960">
    <property type="entry name" value="DUF7289"/>
    <property type="match status" value="1"/>
</dbReference>
<sequence length="865" mass="94016">MSPQVAIVLLIGFVLVGALLVFTVGMGALDSIQTQATDERERQTLQQFDHDLSGLTTDATGSVYLEEGQYNISNSSTIHINSSNGFEELSNYSIEMGTLRQSGDSGTEYGYQAGGIWRNDGGGTTVVSEPDLRYYKDGDYGRIDFSIMSLSGNAGSGENTVTQYDSSRPSVDTPSKDEFVSHVEITVEGTQYHDGWYEFMSDEFDATDIDTVARSKPTDCNFDADVSFEQNLVCHDRDDQTVTVIATIDGNNPFAHHVGIEPTIYGGLSADSIEDGTVESNLAVSGYTNDTTNTSDDLFTVEDGLELEDDADIEGYPVLNGMIDPSAESAVDPISYVWDPNFKTNTAAVVDDDDDQYKRNETWIAHLTDDVIAANMSRPFETHEGIDDEINDGALGYLRDNVGSDMVTEFDSTRDTIDESGRYYTSDFDVDEIDTSDGDVHIGVGDFEDDTLSGLTVTGENQAYIYTDTDDMEITDDGGDKSVSVSGTRKGNFWLYGTSATEITFDDGTAFDGVVYAPDSELTLEEDATITGAIVAGETTIDDDVTINFDRKLRTDIPIPEENQDITIEEARDPLDVTFVLDGSGSMGTVYRSGTVTDTREEPPFSTSWDTDATVDPDSKYAIEVERCSFWGGCTTTTVEPGETTSFINSDDVRVANESCNGCEVTVFETTGNDPLEIRADATQDFINALNESNDDRAGVFEFDTNGRTLHSLSYDLSSVKSSVSVEADGGTEMAAGMSPALDQYSSSNDNERVMVLLSDGKNSYGNGATEEAVDDAIDKDVTIYTVGLGNDLDEELLKETATKTGGEYYTADDAGELKDKFGLIAEREITDKEITFEVGDLPDPGESSNDYVVNIETQQVRVEN</sequence>